<dbReference type="EMBL" id="BLYI01000010">
    <property type="protein sequence ID" value="GFO84249.1"/>
    <property type="molecule type" value="Genomic_DNA"/>
</dbReference>
<keyword evidence="2" id="KW-1185">Reference proteome</keyword>
<evidence type="ECO:0000313" key="1">
    <source>
        <dbReference type="EMBL" id="GFO84249.1"/>
    </source>
</evidence>
<dbReference type="Proteomes" id="UP000613208">
    <property type="component" value="Unassembled WGS sequence"/>
</dbReference>
<name>A0A916VBQ1_9FIRM</name>
<dbReference type="InterPro" id="IPR027417">
    <property type="entry name" value="P-loop_NTPase"/>
</dbReference>
<organism evidence="1 2">
    <name type="scientific">Anaerostipes butyraticus</name>
    <dbReference type="NCBI Taxonomy" id="645466"/>
    <lineage>
        <taxon>Bacteria</taxon>
        <taxon>Bacillati</taxon>
        <taxon>Bacillota</taxon>
        <taxon>Clostridia</taxon>
        <taxon>Lachnospirales</taxon>
        <taxon>Lachnospiraceae</taxon>
        <taxon>Anaerostipes</taxon>
    </lineage>
</organism>
<sequence length="761" mass="89629">MQGFNFICDILSVISNNPSKKERYIKCRDTGMKFDNRMKEILVKDWAVLAWKTLHDKTELKDDIVNYYKKVSLSRIDLEVDVLQKYTEDVIEQFNNPGKRKTLSNTFNNIVVNQKGTRPYFLFGFALTIVLAAGNYADANFYIGIEEAKKLLFKSMPVLGYINAECIPDVCFCEEKNLRYLLFAALYHSLLVELPYHEDHKENNYQKGRNVVDRMLDQNVDSRLFDAMKRTTEASQIINVLWTIQDARCATDKNFDLRKRIVEEYYFIPGLIGDDETSRLLSYDSFGRVRAFVEGKEGSGKSFLAKIVVLACRNEMKDYDLTKKIREQIGLKEKRFIPMLFDCTEIDTEDIREKGILNCALDYMFLQTQEIGNKNREDSLRHFGECKNNIIQYCERKAYAGELLLLIDEGSQMKQECFWELMKKVDELCMRFPNLHVIFFGSELEHSEMKRLSQYKFFHIDQFSYTSENCEKICSHMDVNYTYVKQSLDDNPILKEFIDTPKKFLKYLEKDNKTYFQSLVSEYIEEEIASKCSYEISEYECKEFLEFLAAELLDTRKDNNELIIPEKIINQNFFIRLKGKIKHPEKIWKHVQKNRILIERAEYKNSFQFSNRINFCSILSDYFIEIIEECGKKQCSGILLDEFSKLSAEEFSMVLIFMFYRICCEQDAMFYVNINEEKFDLLFKITAGILLTYSSMKDTNVCLWALKEMMKQGSLENPNLPEDKSRKQSVWLKRLKRIYYAVISIPKGKKESATLEKNAMY</sequence>
<evidence type="ECO:0000313" key="2">
    <source>
        <dbReference type="Proteomes" id="UP000613208"/>
    </source>
</evidence>
<proteinExistence type="predicted"/>
<dbReference type="SUPFAM" id="SSF52540">
    <property type="entry name" value="P-loop containing nucleoside triphosphate hydrolases"/>
    <property type="match status" value="1"/>
</dbReference>
<reference evidence="1" key="1">
    <citation type="submission" date="2020-06" db="EMBL/GenBank/DDBJ databases">
        <title>Characterization of fructooligosaccharide metabolism and fructooligosaccharide-degrading enzymes in human commensal butyrate producers.</title>
        <authorList>
            <person name="Tanno H."/>
            <person name="Fujii T."/>
            <person name="Hirano K."/>
            <person name="Maeno S."/>
            <person name="Tonozuka T."/>
            <person name="Sakamoto M."/>
            <person name="Ohkuma M."/>
            <person name="Tochio T."/>
            <person name="Endo A."/>
        </authorList>
    </citation>
    <scope>NUCLEOTIDE SEQUENCE</scope>
    <source>
        <strain evidence="1">JCM 17466</strain>
    </source>
</reference>
<accession>A0A916VBQ1</accession>
<gene>
    <name evidence="1" type="ORF">ANBU17_05960</name>
</gene>
<dbReference type="AlphaFoldDB" id="A0A916VBQ1"/>
<protein>
    <submittedName>
        <fullName evidence="1">Uncharacterized protein</fullName>
    </submittedName>
</protein>
<comment type="caution">
    <text evidence="1">The sequence shown here is derived from an EMBL/GenBank/DDBJ whole genome shotgun (WGS) entry which is preliminary data.</text>
</comment>